<evidence type="ECO:0000313" key="3">
    <source>
        <dbReference type="Proteomes" id="UP000247409"/>
    </source>
</evidence>
<evidence type="ECO:0000259" key="1">
    <source>
        <dbReference type="PROSITE" id="PS50011"/>
    </source>
</evidence>
<sequence length="288" mass="32728">MDRKPDRTVIYSPSKSHWEELRFPPNFPNRYSLSLLTHCSWGKGGPFQCLLKYGGVCYNVLLEFDENEGDNKINRGLQKIHQGLAQRDYRMMDEGVAECFDVILPFLKADHEGDLKTGTGNKDKEIKMLIKSSNGSPSVNHHDVELAYQYYDHRGGAVENPFKHLRVLADSELERLEEDGTFGKVRFEGKVYFLKKAYQTDPDSFLREFSILGEMPHHPNVISLHGVTQAGEGKIDGLLTPFIHGRSLSGIKSATAAQKDKWKKHISDAVHFLHSLNIVWGMQQRTIS</sequence>
<dbReference type="PROSITE" id="PS50011">
    <property type="entry name" value="PROTEIN_KINASE_DOM"/>
    <property type="match status" value="1"/>
</dbReference>
<dbReference type="Proteomes" id="UP000247409">
    <property type="component" value="Unassembled WGS sequence"/>
</dbReference>
<dbReference type="OrthoDB" id="4062651at2759"/>
<dbReference type="GO" id="GO:0005524">
    <property type="term" value="F:ATP binding"/>
    <property type="evidence" value="ECO:0007669"/>
    <property type="project" value="InterPro"/>
</dbReference>
<dbReference type="SUPFAM" id="SSF56112">
    <property type="entry name" value="Protein kinase-like (PK-like)"/>
    <property type="match status" value="1"/>
</dbReference>
<feature type="domain" description="Protein kinase" evidence="1">
    <location>
        <begin position="171"/>
        <end position="288"/>
    </location>
</feature>
<accession>A0A2V3IVM9</accession>
<evidence type="ECO:0000313" key="2">
    <source>
        <dbReference type="EMBL" id="PXF46171.1"/>
    </source>
</evidence>
<dbReference type="GO" id="GO:0004672">
    <property type="term" value="F:protein kinase activity"/>
    <property type="evidence" value="ECO:0007669"/>
    <property type="project" value="InterPro"/>
</dbReference>
<comment type="caution">
    <text evidence="2">The sequence shown here is derived from an EMBL/GenBank/DDBJ whole genome shotgun (WGS) entry which is preliminary data.</text>
</comment>
<dbReference type="EMBL" id="NBIV01000043">
    <property type="protein sequence ID" value="PXF46171.1"/>
    <property type="molecule type" value="Genomic_DNA"/>
</dbReference>
<protein>
    <recommendedName>
        <fullName evidence="1">Protein kinase domain-containing protein</fullName>
    </recommendedName>
</protein>
<dbReference type="InterPro" id="IPR011009">
    <property type="entry name" value="Kinase-like_dom_sf"/>
</dbReference>
<keyword evidence="3" id="KW-1185">Reference proteome</keyword>
<gene>
    <name evidence="2" type="ORF">BWQ96_04048</name>
</gene>
<proteinExistence type="predicted"/>
<name>A0A2V3IVM9_9FLOR</name>
<dbReference type="InterPro" id="IPR000719">
    <property type="entry name" value="Prot_kinase_dom"/>
</dbReference>
<reference evidence="2 3" key="1">
    <citation type="journal article" date="2018" name="Mol. Biol. Evol.">
        <title>Analysis of the draft genome of the red seaweed Gracilariopsis chorda provides insights into genome size evolution in Rhodophyta.</title>
        <authorList>
            <person name="Lee J."/>
            <person name="Yang E.C."/>
            <person name="Graf L."/>
            <person name="Yang J.H."/>
            <person name="Qiu H."/>
            <person name="Zel Zion U."/>
            <person name="Chan C.X."/>
            <person name="Stephens T.G."/>
            <person name="Weber A.P.M."/>
            <person name="Boo G.H."/>
            <person name="Boo S.M."/>
            <person name="Kim K.M."/>
            <person name="Shin Y."/>
            <person name="Jung M."/>
            <person name="Lee S.J."/>
            <person name="Yim H.S."/>
            <person name="Lee J.H."/>
            <person name="Bhattacharya D."/>
            <person name="Yoon H.S."/>
        </authorList>
    </citation>
    <scope>NUCLEOTIDE SEQUENCE [LARGE SCALE GENOMIC DNA]</scope>
    <source>
        <strain evidence="2 3">SKKU-2015</strain>
        <tissue evidence="2">Whole body</tissue>
    </source>
</reference>
<dbReference type="Gene3D" id="1.10.510.10">
    <property type="entry name" value="Transferase(Phosphotransferase) domain 1"/>
    <property type="match status" value="1"/>
</dbReference>
<dbReference type="AlphaFoldDB" id="A0A2V3IVM9"/>
<organism evidence="2 3">
    <name type="scientific">Gracilariopsis chorda</name>
    <dbReference type="NCBI Taxonomy" id="448386"/>
    <lineage>
        <taxon>Eukaryota</taxon>
        <taxon>Rhodophyta</taxon>
        <taxon>Florideophyceae</taxon>
        <taxon>Rhodymeniophycidae</taxon>
        <taxon>Gracilariales</taxon>
        <taxon>Gracilariaceae</taxon>
        <taxon>Gracilariopsis</taxon>
    </lineage>
</organism>